<evidence type="ECO:0000313" key="2">
    <source>
        <dbReference type="EMBL" id="GDY80340.1"/>
    </source>
</evidence>
<dbReference type="EMBL" id="BJHY01000002">
    <property type="protein sequence ID" value="GDY80340.1"/>
    <property type="molecule type" value="Genomic_DNA"/>
</dbReference>
<dbReference type="InterPro" id="IPR011010">
    <property type="entry name" value="DNA_brk_join_enz"/>
</dbReference>
<dbReference type="EMBL" id="BJHX01000003">
    <property type="protein sequence ID" value="GDY70063.1"/>
    <property type="molecule type" value="Genomic_DNA"/>
</dbReference>
<dbReference type="RefSeq" id="WP_010981593.1">
    <property type="nucleotide sequence ID" value="NZ_BAABTN010000051.1"/>
</dbReference>
<organism evidence="2 3">
    <name type="scientific">Streptomyces avermitilis</name>
    <dbReference type="NCBI Taxonomy" id="33903"/>
    <lineage>
        <taxon>Bacteria</taxon>
        <taxon>Bacillati</taxon>
        <taxon>Actinomycetota</taxon>
        <taxon>Actinomycetes</taxon>
        <taxon>Kitasatosporales</taxon>
        <taxon>Streptomycetaceae</taxon>
        <taxon>Streptomyces</taxon>
    </lineage>
</organism>
<proteinExistence type="predicted"/>
<reference evidence="2 3" key="1">
    <citation type="submission" date="2019-04" db="EMBL/GenBank/DDBJ databases">
        <title>Draft genome sequences of Streptomyces avermitilis ATCC 31267.</title>
        <authorList>
            <person name="Komaki H."/>
            <person name="Tamura T."/>
            <person name="Hosoyama A."/>
        </authorList>
    </citation>
    <scope>NUCLEOTIDE SEQUENCE [LARGE SCALE GENOMIC DNA]</scope>
    <source>
        <strain evidence="2 3">ATCC 31267</strain>
    </source>
</reference>
<evidence type="ECO:0000313" key="4">
    <source>
        <dbReference type="Proteomes" id="UP000302139"/>
    </source>
</evidence>
<comment type="caution">
    <text evidence="2">The sequence shown here is derived from an EMBL/GenBank/DDBJ whole genome shotgun (WGS) entry which is preliminary data.</text>
</comment>
<name>A0A4D4N7E7_STRAX</name>
<dbReference type="Proteomes" id="UP000299211">
    <property type="component" value="Unassembled WGS sequence"/>
</dbReference>
<evidence type="ECO:0000313" key="3">
    <source>
        <dbReference type="Proteomes" id="UP000299211"/>
    </source>
</evidence>
<protein>
    <submittedName>
        <fullName evidence="2">Uncharacterized protein</fullName>
    </submittedName>
</protein>
<accession>A0A4D4N7E7</accession>
<dbReference type="SUPFAM" id="SSF56349">
    <property type="entry name" value="DNA breaking-rejoining enzymes"/>
    <property type="match status" value="1"/>
</dbReference>
<evidence type="ECO:0000313" key="1">
    <source>
        <dbReference type="EMBL" id="GDY70063.1"/>
    </source>
</evidence>
<gene>
    <name evidence="1" type="ORF">SAV14893_094560</name>
    <name evidence="2" type="ORF">SAV31267_098250</name>
</gene>
<sequence>MTQPDRILSDPCGTIVDMVARVEPDLTVEQIRDAVKQAAPSRTARRSLAKTLTADPALLTSRRPEGSRSVERLIHKLLAHGARQVAVPLCAGCGKPEPLPQRRGKLRVCAYCDATARAQQQPCADCGLPRVIRYTGRNGEGLCSSCQPKDNIDWAQRICDHIATVDPTVPAETVRQIITTITRGRPHYVRRLAWDLEDRPGMLTGNAGHGTPKVIALIDALRDAGAQAIVRPPCPHCGRTSVTLRNTLGDVRVCPTCYNTRKAVNCSRCKRRSPVARRSPDGQSICNHCDRTDPINHEECSGCGRLRPIIRRNSPTGPLCDTCYRPPVAICLLCGHARPCFGVAGGMPRCENCTRLREPCLDCGRTMPVKARTANGPLCETCFKKNPVSFKACTRCGTVERLRHHGLCHRCACNEELTALLAGPDGAVAAPLMQLHSTLMASNHVRVLDWLQKRNTAVSVLREIATAECSLDHESLDARTDKAVEHLRAILVAAGALPRRDEQLVAAERWIAAAVAAIADLSDRHTIQAFATWTHLTRLRKYSRRKPITAGQAVSARRSVKAAVGFLAWLRAEGLNLEAVGQRDLDRWLEGGPTTRQYARDLVLWAVRTKRATNISIPARLKNSPTQALDEDERREIAHRLLGDDQLDARDRVAGLLSLLYAQPFSVIIRLTADHVVVREKSVLLRLGKEPLELSPELGNLIQQIAADRRRDGQIGQIDAHWLFPGIRPGQHLSHITLAARLKRLGIRSLPSRTAAIRDLTAEVPAAVVNRLLGLSTSTATSWAKRTAKTSYAAEIARRSDSDK</sequence>
<dbReference type="OMA" id="RGNDITH"/>
<dbReference type="AlphaFoldDB" id="A0A4D4N7E7"/>
<dbReference type="GeneID" id="41545173"/>
<dbReference type="GO" id="GO:0003677">
    <property type="term" value="F:DNA binding"/>
    <property type="evidence" value="ECO:0007669"/>
    <property type="project" value="InterPro"/>
</dbReference>
<reference evidence="1 4" key="2">
    <citation type="submission" date="2019-04" db="EMBL/GenBank/DDBJ databases">
        <title>Draft genome sequences of Streptomyces avermitilis NBRC 14893.</title>
        <authorList>
            <person name="Komaki H."/>
            <person name="Tamura T."/>
            <person name="Hosoyama A."/>
        </authorList>
    </citation>
    <scope>NUCLEOTIDE SEQUENCE [LARGE SCALE GENOMIC DNA]</scope>
    <source>
        <strain evidence="1 4">NBRC 14893</strain>
    </source>
</reference>
<dbReference type="Proteomes" id="UP000302139">
    <property type="component" value="Unassembled WGS sequence"/>
</dbReference>